<dbReference type="GO" id="GO:0016616">
    <property type="term" value="F:oxidoreductase activity, acting on the CH-OH group of donors, NAD or NADP as acceptor"/>
    <property type="evidence" value="ECO:0007669"/>
    <property type="project" value="InterPro"/>
</dbReference>
<dbReference type="PANTHER" id="PTHR42683">
    <property type="entry name" value="ALDEHYDE REDUCTASE"/>
    <property type="match status" value="1"/>
</dbReference>
<evidence type="ECO:0000313" key="5">
    <source>
        <dbReference type="EMBL" id="PYE25439.1"/>
    </source>
</evidence>
<dbReference type="AlphaFoldDB" id="A0A2V4TIY9"/>
<sequence>MDADSVGPLFCGGITVFNPIVQFDVKPTQRVGVIGISGLGHLALQFLNKWGCEVTAFSSSLSKADEARSLGAHHEVDYRNSESMQALTGQFDFILNTTNVTLD</sequence>
<dbReference type="Gene3D" id="3.40.50.720">
    <property type="entry name" value="NAD(P)-binding Rossmann-like Domain"/>
    <property type="match status" value="1"/>
</dbReference>
<feature type="domain" description="Alcohol dehydrogenase-like C-terminal" evidence="4">
    <location>
        <begin position="38"/>
        <end position="99"/>
    </location>
</feature>
<gene>
    <name evidence="5" type="ORF">C7410_10416</name>
</gene>
<dbReference type="GO" id="GO:0046872">
    <property type="term" value="F:metal ion binding"/>
    <property type="evidence" value="ECO:0007669"/>
    <property type="project" value="UniProtKB-KW"/>
</dbReference>
<dbReference type="Pfam" id="PF00107">
    <property type="entry name" value="ADH_zinc_N"/>
    <property type="match status" value="1"/>
</dbReference>
<name>A0A2V4TIY9_9BURK</name>
<comment type="caution">
    <text evidence="5">The sequence shown here is derived from an EMBL/GenBank/DDBJ whole genome shotgun (WGS) entry which is preliminary data.</text>
</comment>
<dbReference type="Proteomes" id="UP000247772">
    <property type="component" value="Unassembled WGS sequence"/>
</dbReference>
<protein>
    <submittedName>
        <fullName evidence="5">Zinc-binding dehydrogenase</fullName>
    </submittedName>
</protein>
<dbReference type="InterPro" id="IPR036291">
    <property type="entry name" value="NAD(P)-bd_dom_sf"/>
</dbReference>
<evidence type="ECO:0000256" key="1">
    <source>
        <dbReference type="ARBA" id="ARBA00022723"/>
    </source>
</evidence>
<proteinExistence type="predicted"/>
<evidence type="ECO:0000256" key="3">
    <source>
        <dbReference type="ARBA" id="ARBA00023002"/>
    </source>
</evidence>
<dbReference type="InterPro" id="IPR047109">
    <property type="entry name" value="CAD-like"/>
</dbReference>
<dbReference type="InterPro" id="IPR013149">
    <property type="entry name" value="ADH-like_C"/>
</dbReference>
<dbReference type="EMBL" id="QJSQ01000004">
    <property type="protein sequence ID" value="PYE25439.1"/>
    <property type="molecule type" value="Genomic_DNA"/>
</dbReference>
<keyword evidence="3" id="KW-0560">Oxidoreductase</keyword>
<dbReference type="Gene3D" id="3.90.180.10">
    <property type="entry name" value="Medium-chain alcohol dehydrogenases, catalytic domain"/>
    <property type="match status" value="1"/>
</dbReference>
<evidence type="ECO:0000313" key="6">
    <source>
        <dbReference type="Proteomes" id="UP000247772"/>
    </source>
</evidence>
<evidence type="ECO:0000256" key="2">
    <source>
        <dbReference type="ARBA" id="ARBA00022833"/>
    </source>
</evidence>
<accession>A0A2V4TIY9</accession>
<reference evidence="5 6" key="1">
    <citation type="submission" date="2018-06" db="EMBL/GenBank/DDBJ databases">
        <title>Genomic Encyclopedia of Type Strains, Phase IV (KMG-V): Genome sequencing to study the core and pangenomes of soil and plant-associated prokaryotes.</title>
        <authorList>
            <person name="Whitman W."/>
        </authorList>
    </citation>
    <scope>NUCLEOTIDE SEQUENCE [LARGE SCALE GENOMIC DNA]</scope>
    <source>
        <strain evidence="5 6">SRCL-318</strain>
    </source>
</reference>
<evidence type="ECO:0000259" key="4">
    <source>
        <dbReference type="Pfam" id="PF00107"/>
    </source>
</evidence>
<keyword evidence="2" id="KW-0862">Zinc</keyword>
<organism evidence="5 6">
    <name type="scientific">Paraburkholderia silvatlantica</name>
    <dbReference type="NCBI Taxonomy" id="321895"/>
    <lineage>
        <taxon>Bacteria</taxon>
        <taxon>Pseudomonadati</taxon>
        <taxon>Pseudomonadota</taxon>
        <taxon>Betaproteobacteria</taxon>
        <taxon>Burkholderiales</taxon>
        <taxon>Burkholderiaceae</taxon>
        <taxon>Paraburkholderia</taxon>
    </lineage>
</organism>
<dbReference type="SUPFAM" id="SSF51735">
    <property type="entry name" value="NAD(P)-binding Rossmann-fold domains"/>
    <property type="match status" value="1"/>
</dbReference>
<keyword evidence="1" id="KW-0479">Metal-binding</keyword>